<gene>
    <name evidence="1" type="ORF">Pmani_026002</name>
</gene>
<dbReference type="EMBL" id="JAWZYT010002815">
    <property type="protein sequence ID" value="KAK4301889.1"/>
    <property type="molecule type" value="Genomic_DNA"/>
</dbReference>
<name>A0AAE1P6Q2_9EUCA</name>
<dbReference type="Proteomes" id="UP001292094">
    <property type="component" value="Unassembled WGS sequence"/>
</dbReference>
<reference evidence="1" key="1">
    <citation type="submission" date="2023-11" db="EMBL/GenBank/DDBJ databases">
        <title>Genome assemblies of two species of porcelain crab, Petrolisthes cinctipes and Petrolisthes manimaculis (Anomura: Porcellanidae).</title>
        <authorList>
            <person name="Angst P."/>
        </authorList>
    </citation>
    <scope>NUCLEOTIDE SEQUENCE</scope>
    <source>
        <strain evidence="1">PB745_02</strain>
        <tissue evidence="1">Gill</tissue>
    </source>
</reference>
<comment type="caution">
    <text evidence="1">The sequence shown here is derived from an EMBL/GenBank/DDBJ whole genome shotgun (WGS) entry which is preliminary data.</text>
</comment>
<organism evidence="1 2">
    <name type="scientific">Petrolisthes manimaculis</name>
    <dbReference type="NCBI Taxonomy" id="1843537"/>
    <lineage>
        <taxon>Eukaryota</taxon>
        <taxon>Metazoa</taxon>
        <taxon>Ecdysozoa</taxon>
        <taxon>Arthropoda</taxon>
        <taxon>Crustacea</taxon>
        <taxon>Multicrustacea</taxon>
        <taxon>Malacostraca</taxon>
        <taxon>Eumalacostraca</taxon>
        <taxon>Eucarida</taxon>
        <taxon>Decapoda</taxon>
        <taxon>Pleocyemata</taxon>
        <taxon>Anomura</taxon>
        <taxon>Galatheoidea</taxon>
        <taxon>Porcellanidae</taxon>
        <taxon>Petrolisthes</taxon>
    </lineage>
</organism>
<protein>
    <submittedName>
        <fullName evidence="1">Uncharacterized protein</fullName>
    </submittedName>
</protein>
<proteinExistence type="predicted"/>
<evidence type="ECO:0000313" key="2">
    <source>
        <dbReference type="Proteomes" id="UP001292094"/>
    </source>
</evidence>
<dbReference type="AlphaFoldDB" id="A0AAE1P6Q2"/>
<sequence>MLITLFASSECLCGVRLACVSQGSDGVKLESRRASFTLCVHLDSGDVPPCVTPGQVCVPMDEPRVEMQPPTTQCKGKMSHVCRDDD</sequence>
<keyword evidence="2" id="KW-1185">Reference proteome</keyword>
<evidence type="ECO:0000313" key="1">
    <source>
        <dbReference type="EMBL" id="KAK4301889.1"/>
    </source>
</evidence>
<accession>A0AAE1P6Q2</accession>